<dbReference type="PROSITE" id="PS50160">
    <property type="entry name" value="DNA_LIGASE_A3"/>
    <property type="match status" value="1"/>
</dbReference>
<dbReference type="InterPro" id="IPR029710">
    <property type="entry name" value="LIG4"/>
</dbReference>
<dbReference type="EMBL" id="JAGMWT010000002">
    <property type="protein sequence ID" value="KAH7135362.1"/>
    <property type="molecule type" value="Genomic_DNA"/>
</dbReference>
<dbReference type="PANTHER" id="PTHR45997:SF2">
    <property type="entry name" value="ATP DEPENDENT DNA LIGASE DOMAIN PROTEIN (AFU_ORTHOLOGUE AFUA_5G02430)"/>
    <property type="match status" value="1"/>
</dbReference>
<keyword evidence="3" id="KW-0547">Nucleotide-binding</keyword>
<evidence type="ECO:0000256" key="3">
    <source>
        <dbReference type="ARBA" id="ARBA00022741"/>
    </source>
</evidence>
<dbReference type="GO" id="GO:0005524">
    <property type="term" value="F:ATP binding"/>
    <property type="evidence" value="ECO:0007669"/>
    <property type="project" value="UniProtKB-KW"/>
</dbReference>
<dbReference type="InterPro" id="IPR012310">
    <property type="entry name" value="DNA_ligase_ATP-dep_cent"/>
</dbReference>
<comment type="caution">
    <text evidence="8">The sequence shown here is derived from an EMBL/GenBank/DDBJ whole genome shotgun (WGS) entry which is preliminary data.</text>
</comment>
<feature type="compositionally biased region" description="Polar residues" evidence="6">
    <location>
        <begin position="696"/>
        <end position="722"/>
    </location>
</feature>
<dbReference type="AlphaFoldDB" id="A0A9P9IVR5"/>
<comment type="similarity">
    <text evidence="1">Belongs to the ATP-dependent DNA ligase family.</text>
</comment>
<evidence type="ECO:0000313" key="9">
    <source>
        <dbReference type="Proteomes" id="UP000700596"/>
    </source>
</evidence>
<evidence type="ECO:0000259" key="7">
    <source>
        <dbReference type="PROSITE" id="PS50160"/>
    </source>
</evidence>
<dbReference type="GO" id="GO:0003910">
    <property type="term" value="F:DNA ligase (ATP) activity"/>
    <property type="evidence" value="ECO:0007669"/>
    <property type="project" value="InterPro"/>
</dbReference>
<dbReference type="Pfam" id="PF01068">
    <property type="entry name" value="DNA_ligase_A_M"/>
    <property type="match status" value="1"/>
</dbReference>
<gene>
    <name evidence="8" type="ORF">B0J11DRAFT_157876</name>
</gene>
<feature type="region of interest" description="Disordered" evidence="6">
    <location>
        <begin position="696"/>
        <end position="754"/>
    </location>
</feature>
<dbReference type="Proteomes" id="UP000700596">
    <property type="component" value="Unassembled WGS sequence"/>
</dbReference>
<dbReference type="GO" id="GO:0006303">
    <property type="term" value="P:double-strand break repair via nonhomologous end joining"/>
    <property type="evidence" value="ECO:0007669"/>
    <property type="project" value="TreeGrafter"/>
</dbReference>
<keyword evidence="4" id="KW-0067">ATP-binding</keyword>
<dbReference type="GO" id="GO:0006297">
    <property type="term" value="P:nucleotide-excision repair, DNA gap filling"/>
    <property type="evidence" value="ECO:0007669"/>
    <property type="project" value="TreeGrafter"/>
</dbReference>
<keyword evidence="2" id="KW-0436">Ligase</keyword>
<dbReference type="Gene3D" id="3.30.470.30">
    <property type="entry name" value="DNA ligase/mRNA capping enzyme"/>
    <property type="match status" value="1"/>
</dbReference>
<dbReference type="GO" id="GO:0006310">
    <property type="term" value="P:DNA recombination"/>
    <property type="evidence" value="ECO:0007669"/>
    <property type="project" value="InterPro"/>
</dbReference>
<feature type="domain" description="ATP-dependent DNA ligase family profile" evidence="7">
    <location>
        <begin position="394"/>
        <end position="539"/>
    </location>
</feature>
<evidence type="ECO:0000256" key="4">
    <source>
        <dbReference type="ARBA" id="ARBA00022840"/>
    </source>
</evidence>
<name>A0A9P9IVR5_9PLEO</name>
<evidence type="ECO:0000256" key="6">
    <source>
        <dbReference type="SAM" id="MobiDB-lite"/>
    </source>
</evidence>
<dbReference type="SUPFAM" id="SSF56091">
    <property type="entry name" value="DNA ligase/mRNA capping enzyme, catalytic domain"/>
    <property type="match status" value="1"/>
</dbReference>
<feature type="region of interest" description="Disordered" evidence="6">
    <location>
        <begin position="803"/>
        <end position="842"/>
    </location>
</feature>
<dbReference type="InterPro" id="IPR036599">
    <property type="entry name" value="DNA_ligase_N_sf"/>
</dbReference>
<keyword evidence="5" id="KW-0539">Nucleus</keyword>
<sequence length="842" mass="96687">MSLTFNHICELLQGVEDIAARKPPFPQTTLKERIEHHISKWFIKYREPVDKSDTHGCAFLSVLFPHRRKDRVYGLQAPSLATKLAKLLNFNHGQKALFDGWPKGSQGDLGVYLERAMRPWNGTLKKKPITTIETVDRLLTQLAARNRFSDPKIQNKRDCHIQTDTELRNIFMRLDAWEAKWLTRLLLRDYCTISMDETFVFKSYHFLLPDLLLFQNDFEGVFDLLRGDLASYPPSPPINQEKQLRVEAAEKLKAVVGIKIGRPTYHKAWSFKHLLQLTEHRVWAAEVKYDGEYCEIHVDMEKELNDLLIFSKNGKDATTDRRALHDPIRTALRIGEPECMFQRNCVVLGELVLYSDREHKILPFSKTRKHISRSGSFLGSLQDSPAHEWEHLMIVYFDVLVIDDTPVLQDHLQERRQILRELVRAVPGRSMRSEWTLLDMKDEDGVIDLKQAFARSLAQRQEGLILKPLRAPYFSLLSELNHQQSGYFVKLKKDYLSDMGGERDLGDFAIVGASFDPQVAAKTTVKPLHWTHFYLGCVVNKTAVHRTNNRPTFKIVGCLSLDKRIPKQELKYLNTRGRLLETELRQNGNTETFTFERSYGYGPRMSIAFKDPFVAEILGGGYEQVQNETFEMLRHPRLKRVHHDRSWRDTVTMEELERMAEEKWENPNPDELDGHAKDVALLVRRYVKEMGISQTTNSEYQTTQETIQCTTPRSTQTTQQESIEIAETQQDDTQNTSTTTTTLSSQYSGSTQGAGIRASKAYHILVREDTSERLESVAQPPSAPSVLPDVLPTPPICSAVSLSTKRRSFEAVTPPPVKRKRLHAPLAVNKSLEAVNSDHEQK</sequence>
<feature type="compositionally biased region" description="Low complexity" evidence="6">
    <location>
        <begin position="731"/>
        <end position="751"/>
    </location>
</feature>
<accession>A0A9P9IVR5</accession>
<dbReference type="Pfam" id="PF04675">
    <property type="entry name" value="DNA_ligase_A_N"/>
    <property type="match status" value="1"/>
</dbReference>
<dbReference type="InterPro" id="IPR012340">
    <property type="entry name" value="NA-bd_OB-fold"/>
</dbReference>
<evidence type="ECO:0000256" key="5">
    <source>
        <dbReference type="ARBA" id="ARBA00023242"/>
    </source>
</evidence>
<evidence type="ECO:0000313" key="8">
    <source>
        <dbReference type="EMBL" id="KAH7135362.1"/>
    </source>
</evidence>
<dbReference type="Gene3D" id="1.10.3260.10">
    <property type="entry name" value="DNA ligase, ATP-dependent, N-terminal domain"/>
    <property type="match status" value="1"/>
</dbReference>
<reference evidence="8" key="1">
    <citation type="journal article" date="2021" name="Nat. Commun.">
        <title>Genetic determinants of endophytism in the Arabidopsis root mycobiome.</title>
        <authorList>
            <person name="Mesny F."/>
            <person name="Miyauchi S."/>
            <person name="Thiergart T."/>
            <person name="Pickel B."/>
            <person name="Atanasova L."/>
            <person name="Karlsson M."/>
            <person name="Huettel B."/>
            <person name="Barry K.W."/>
            <person name="Haridas S."/>
            <person name="Chen C."/>
            <person name="Bauer D."/>
            <person name="Andreopoulos W."/>
            <person name="Pangilinan J."/>
            <person name="LaButti K."/>
            <person name="Riley R."/>
            <person name="Lipzen A."/>
            <person name="Clum A."/>
            <person name="Drula E."/>
            <person name="Henrissat B."/>
            <person name="Kohler A."/>
            <person name="Grigoriev I.V."/>
            <person name="Martin F.M."/>
            <person name="Hacquard S."/>
        </authorList>
    </citation>
    <scope>NUCLEOTIDE SEQUENCE</scope>
    <source>
        <strain evidence="8">MPI-CAGE-CH-0243</strain>
    </source>
</reference>
<organism evidence="8 9">
    <name type="scientific">Dendryphion nanum</name>
    <dbReference type="NCBI Taxonomy" id="256645"/>
    <lineage>
        <taxon>Eukaryota</taxon>
        <taxon>Fungi</taxon>
        <taxon>Dikarya</taxon>
        <taxon>Ascomycota</taxon>
        <taxon>Pezizomycotina</taxon>
        <taxon>Dothideomycetes</taxon>
        <taxon>Pleosporomycetidae</taxon>
        <taxon>Pleosporales</taxon>
        <taxon>Torulaceae</taxon>
        <taxon>Dendryphion</taxon>
    </lineage>
</organism>
<proteinExistence type="inferred from homology"/>
<evidence type="ECO:0000256" key="1">
    <source>
        <dbReference type="ARBA" id="ARBA00007572"/>
    </source>
</evidence>
<dbReference type="InterPro" id="IPR012308">
    <property type="entry name" value="DNA_ligase_ATP-dep_N"/>
</dbReference>
<evidence type="ECO:0000256" key="2">
    <source>
        <dbReference type="ARBA" id="ARBA00022598"/>
    </source>
</evidence>
<dbReference type="GO" id="GO:0003677">
    <property type="term" value="F:DNA binding"/>
    <property type="evidence" value="ECO:0007669"/>
    <property type="project" value="InterPro"/>
</dbReference>
<dbReference type="Gene3D" id="2.40.50.140">
    <property type="entry name" value="Nucleic acid-binding proteins"/>
    <property type="match status" value="1"/>
</dbReference>
<protein>
    <recommendedName>
        <fullName evidence="7">ATP-dependent DNA ligase family profile domain-containing protein</fullName>
    </recommendedName>
</protein>
<dbReference type="PANTHER" id="PTHR45997">
    <property type="entry name" value="DNA LIGASE 4"/>
    <property type="match status" value="1"/>
</dbReference>
<dbReference type="GO" id="GO:0032807">
    <property type="term" value="C:DNA ligase IV complex"/>
    <property type="evidence" value="ECO:0007669"/>
    <property type="project" value="TreeGrafter"/>
</dbReference>
<keyword evidence="9" id="KW-1185">Reference proteome</keyword>
<dbReference type="OrthoDB" id="2160351at2759"/>